<gene>
    <name evidence="2" type="ORF">BN59_00886</name>
</gene>
<evidence type="ECO:0000313" key="2">
    <source>
        <dbReference type="EMBL" id="CDZ76612.1"/>
    </source>
</evidence>
<dbReference type="PANTHER" id="PTHR43792">
    <property type="entry name" value="GNAT FAMILY, PUTATIVE (AFU_ORTHOLOGUE AFUA_3G00765)-RELATED-RELATED"/>
    <property type="match status" value="1"/>
</dbReference>
<organism evidence="2 3">
    <name type="scientific">Legionella massiliensis</name>
    <dbReference type="NCBI Taxonomy" id="1034943"/>
    <lineage>
        <taxon>Bacteria</taxon>
        <taxon>Pseudomonadati</taxon>
        <taxon>Pseudomonadota</taxon>
        <taxon>Gammaproteobacteria</taxon>
        <taxon>Legionellales</taxon>
        <taxon>Legionellaceae</taxon>
        <taxon>Legionella</taxon>
    </lineage>
</organism>
<accession>A0A078KUE1</accession>
<dbReference type="Pfam" id="PF00583">
    <property type="entry name" value="Acetyltransf_1"/>
    <property type="match status" value="1"/>
</dbReference>
<feature type="domain" description="N-acetyltransferase" evidence="1">
    <location>
        <begin position="177"/>
        <end position="328"/>
    </location>
</feature>
<evidence type="ECO:0000259" key="1">
    <source>
        <dbReference type="PROSITE" id="PS51186"/>
    </source>
</evidence>
<name>A0A078KUE1_9GAMM</name>
<dbReference type="Proteomes" id="UP000044071">
    <property type="component" value="Unassembled WGS sequence"/>
</dbReference>
<evidence type="ECO:0000313" key="3">
    <source>
        <dbReference type="Proteomes" id="UP000044071"/>
    </source>
</evidence>
<reference evidence="2 3" key="1">
    <citation type="submission" date="2014-06" db="EMBL/GenBank/DDBJ databases">
        <authorList>
            <person name="Urmite Genomes Urmite Genomes"/>
        </authorList>
    </citation>
    <scope>NUCLEOTIDE SEQUENCE [LARGE SCALE GENOMIC DNA]</scope>
</reference>
<dbReference type="Gene3D" id="3.40.630.30">
    <property type="match status" value="2"/>
</dbReference>
<dbReference type="PROSITE" id="PS51186">
    <property type="entry name" value="GNAT"/>
    <property type="match status" value="2"/>
</dbReference>
<dbReference type="InterPro" id="IPR051531">
    <property type="entry name" value="N-acetyltransferase"/>
</dbReference>
<dbReference type="GO" id="GO:0016747">
    <property type="term" value="F:acyltransferase activity, transferring groups other than amino-acyl groups"/>
    <property type="evidence" value="ECO:0007669"/>
    <property type="project" value="InterPro"/>
</dbReference>
<sequence length="354" mass="41148">MSRFLETKNLIINTPELSDFNDLYALQTDVEVMKYIGQGVRTKDEIMHGLEKAIRHYKKHGFSLGSVFEKKSSQFIGRAGLIYIAYDDSQPDIEVGYALHKISWNKGYGIELAKALIAWGFQSLSIDKLVADTHLQNERSRRVLEKAGMSYVGIGKYGDSDVAWYSIHNPSADYNKIKLTPATLKDYVTIQNLARFYVYDMSEYLGSEEGWEIPEDGLYECIDFKKYWEDKHSFPFIVRYENEIAGFAIVDKKGSEAEVDFNMAQFFIARKFKNKGIGRYVAEQCFKKYPGEWEVMVMPGNQGAYRFWRSIIKDYSKNDFIEYSREIPHLNNCKKNIFRFNTKVPAIKSHRQVR</sequence>
<dbReference type="AlphaFoldDB" id="A0A078KUE1"/>
<dbReference type="eggNOG" id="COG5628">
    <property type="taxonomic scope" value="Bacteria"/>
</dbReference>
<keyword evidence="2" id="KW-0418">Kinase</keyword>
<proteinExistence type="predicted"/>
<dbReference type="STRING" id="1034943.BN59_00886"/>
<dbReference type="PANTHER" id="PTHR43792:SF16">
    <property type="entry name" value="N-ACETYLTRANSFERASE DOMAIN-CONTAINING PROTEIN"/>
    <property type="match status" value="1"/>
</dbReference>
<protein>
    <submittedName>
        <fullName evidence="2">Anhydro-N-acetylmuramic acid kinase</fullName>
    </submittedName>
</protein>
<dbReference type="OrthoDB" id="9801656at2"/>
<dbReference type="GO" id="GO:0016301">
    <property type="term" value="F:kinase activity"/>
    <property type="evidence" value="ECO:0007669"/>
    <property type="project" value="UniProtKB-KW"/>
</dbReference>
<dbReference type="InterPro" id="IPR016181">
    <property type="entry name" value="Acyl_CoA_acyltransferase"/>
</dbReference>
<keyword evidence="3" id="KW-1185">Reference proteome</keyword>
<keyword evidence="2" id="KW-0808">Transferase</keyword>
<dbReference type="RefSeq" id="WP_043873111.1">
    <property type="nucleotide sequence ID" value="NZ_CCVW01000001.1"/>
</dbReference>
<dbReference type="SUPFAM" id="SSF55729">
    <property type="entry name" value="Acyl-CoA N-acyltransferases (Nat)"/>
    <property type="match status" value="2"/>
</dbReference>
<feature type="domain" description="N-acetyltransferase" evidence="1">
    <location>
        <begin position="10"/>
        <end position="171"/>
    </location>
</feature>
<dbReference type="EMBL" id="CCSB01000001">
    <property type="protein sequence ID" value="CDZ76612.1"/>
    <property type="molecule type" value="Genomic_DNA"/>
</dbReference>
<dbReference type="InterPro" id="IPR000182">
    <property type="entry name" value="GNAT_dom"/>
</dbReference>
<dbReference type="eggNOG" id="COG1670">
    <property type="taxonomic scope" value="Bacteria"/>
</dbReference>
<dbReference type="Pfam" id="PF13302">
    <property type="entry name" value="Acetyltransf_3"/>
    <property type="match status" value="1"/>
</dbReference>